<dbReference type="Proteomes" id="UP000306544">
    <property type="component" value="Unassembled WGS sequence"/>
</dbReference>
<accession>A0A5R9ALY0</accession>
<evidence type="ECO:0000313" key="6">
    <source>
        <dbReference type="Proteomes" id="UP000306544"/>
    </source>
</evidence>
<evidence type="ECO:0000256" key="1">
    <source>
        <dbReference type="ARBA" id="ARBA00022603"/>
    </source>
</evidence>
<keyword evidence="1 5" id="KW-0489">Methyltransferase</keyword>
<proteinExistence type="predicted"/>
<organism evidence="5 6">
    <name type="scientific">Nesterenkonia sphaerica</name>
    <dbReference type="NCBI Taxonomy" id="1804988"/>
    <lineage>
        <taxon>Bacteria</taxon>
        <taxon>Bacillati</taxon>
        <taxon>Actinomycetota</taxon>
        <taxon>Actinomycetes</taxon>
        <taxon>Micrococcales</taxon>
        <taxon>Micrococcaceae</taxon>
        <taxon>Nesterenkonia</taxon>
    </lineage>
</organism>
<dbReference type="RefSeq" id="WP_138168793.1">
    <property type="nucleotide sequence ID" value="NZ_VAWA01000001.1"/>
</dbReference>
<dbReference type="EMBL" id="VAWA01000001">
    <property type="protein sequence ID" value="TLP79828.1"/>
    <property type="molecule type" value="Genomic_DNA"/>
</dbReference>
<dbReference type="OrthoDB" id="9800454at2"/>
<dbReference type="CDD" id="cd02440">
    <property type="entry name" value="AdoMet_MTases"/>
    <property type="match status" value="1"/>
</dbReference>
<sequence>MDLSRRDEQLRELMDDPHCNPQRLHATLRRFALVNRMVSGWGTIYRLRIRDLLSELPRPARVLDIGSGGGDVIAQLARLAARDGFTVEWTGADPDRRAHDVASRAAVPHATFRCADAETLLAEGQRYDLVISNHLLHHLEASELKDFAATSQRLARIAVLHNDICRSRLAYALYSVGISPFAPGTFLRVDGLRSIRRSYRTAELSSALGPDWSVSSPVAFRLLAEGPGRA</sequence>
<evidence type="ECO:0000256" key="2">
    <source>
        <dbReference type="ARBA" id="ARBA00022679"/>
    </source>
</evidence>
<reference evidence="5 6" key="1">
    <citation type="submission" date="2019-05" db="EMBL/GenBank/DDBJ databases">
        <title>Nesterenkonia sp. GY239, isolated from the Southern Atlantic Ocean.</title>
        <authorList>
            <person name="Zhang G."/>
        </authorList>
    </citation>
    <scope>NUCLEOTIDE SEQUENCE [LARGE SCALE GENOMIC DNA]</scope>
    <source>
        <strain evidence="5 6">GY239</strain>
    </source>
</reference>
<dbReference type="InterPro" id="IPR029063">
    <property type="entry name" value="SAM-dependent_MTases_sf"/>
</dbReference>
<evidence type="ECO:0000313" key="5">
    <source>
        <dbReference type="EMBL" id="TLP79828.1"/>
    </source>
</evidence>
<name>A0A5R9ALY0_9MICC</name>
<keyword evidence="6" id="KW-1185">Reference proteome</keyword>
<evidence type="ECO:0000256" key="3">
    <source>
        <dbReference type="ARBA" id="ARBA00022691"/>
    </source>
</evidence>
<gene>
    <name evidence="5" type="ORF">FEF27_00055</name>
</gene>
<dbReference type="NCBIfam" id="NF004851">
    <property type="entry name" value="PRK06202.1"/>
    <property type="match status" value="1"/>
</dbReference>
<protein>
    <submittedName>
        <fullName evidence="5">Methyltransferase domain-containing protein</fullName>
    </submittedName>
</protein>
<dbReference type="GO" id="GO:0008168">
    <property type="term" value="F:methyltransferase activity"/>
    <property type="evidence" value="ECO:0007669"/>
    <property type="project" value="UniProtKB-KW"/>
</dbReference>
<keyword evidence="2 5" id="KW-0808">Transferase</keyword>
<dbReference type="SUPFAM" id="SSF53335">
    <property type="entry name" value="S-adenosyl-L-methionine-dependent methyltransferases"/>
    <property type="match status" value="1"/>
</dbReference>
<dbReference type="Pfam" id="PF13649">
    <property type="entry name" value="Methyltransf_25"/>
    <property type="match status" value="1"/>
</dbReference>
<dbReference type="InterPro" id="IPR041698">
    <property type="entry name" value="Methyltransf_25"/>
</dbReference>
<dbReference type="GO" id="GO:0032259">
    <property type="term" value="P:methylation"/>
    <property type="evidence" value="ECO:0007669"/>
    <property type="project" value="UniProtKB-KW"/>
</dbReference>
<dbReference type="Gene3D" id="3.40.50.150">
    <property type="entry name" value="Vaccinia Virus protein VP39"/>
    <property type="match status" value="1"/>
</dbReference>
<dbReference type="PANTHER" id="PTHR43464">
    <property type="entry name" value="METHYLTRANSFERASE"/>
    <property type="match status" value="1"/>
</dbReference>
<dbReference type="PANTHER" id="PTHR43464:SF19">
    <property type="entry name" value="UBIQUINONE BIOSYNTHESIS O-METHYLTRANSFERASE, MITOCHONDRIAL"/>
    <property type="match status" value="1"/>
</dbReference>
<feature type="domain" description="Methyltransferase" evidence="4">
    <location>
        <begin position="62"/>
        <end position="154"/>
    </location>
</feature>
<dbReference type="AlphaFoldDB" id="A0A5R9ALY0"/>
<comment type="caution">
    <text evidence="5">The sequence shown here is derived from an EMBL/GenBank/DDBJ whole genome shotgun (WGS) entry which is preliminary data.</text>
</comment>
<evidence type="ECO:0000259" key="4">
    <source>
        <dbReference type="Pfam" id="PF13649"/>
    </source>
</evidence>
<keyword evidence="3" id="KW-0949">S-adenosyl-L-methionine</keyword>